<evidence type="ECO:0000313" key="5">
    <source>
        <dbReference type="Proteomes" id="UP000240419"/>
    </source>
</evidence>
<evidence type="ECO:0000256" key="1">
    <source>
        <dbReference type="ARBA" id="ARBA00004613"/>
    </source>
</evidence>
<dbReference type="CDD" id="cd10970">
    <property type="entry name" value="CE4_DAC_u1_6s"/>
    <property type="match status" value="1"/>
</dbReference>
<comment type="subcellular location">
    <subcellularLocation>
        <location evidence="1">Secreted</location>
    </subcellularLocation>
</comment>
<proteinExistence type="predicted"/>
<organism evidence="4 5">
    <name type="scientific">Brevibacillus fortis</name>
    <dbReference type="NCBI Taxonomy" id="2126352"/>
    <lineage>
        <taxon>Bacteria</taxon>
        <taxon>Bacillati</taxon>
        <taxon>Bacillota</taxon>
        <taxon>Bacilli</taxon>
        <taxon>Bacillales</taxon>
        <taxon>Paenibacillaceae</taxon>
        <taxon>Brevibacillus</taxon>
    </lineage>
</organism>
<gene>
    <name evidence="4" type="ORF">C7R93_16750</name>
</gene>
<keyword evidence="2" id="KW-0732">Signal</keyword>
<dbReference type="Proteomes" id="UP000240419">
    <property type="component" value="Unassembled WGS sequence"/>
</dbReference>
<dbReference type="Gene3D" id="3.20.20.370">
    <property type="entry name" value="Glycoside hydrolase/deacetylase"/>
    <property type="match status" value="1"/>
</dbReference>
<dbReference type="OrthoDB" id="9778320at2"/>
<dbReference type="PANTHER" id="PTHR34216">
    <property type="match status" value="1"/>
</dbReference>
<evidence type="ECO:0000256" key="2">
    <source>
        <dbReference type="ARBA" id="ARBA00022729"/>
    </source>
</evidence>
<protein>
    <recommendedName>
        <fullName evidence="3">NodB homology domain-containing protein</fullName>
    </recommendedName>
</protein>
<feature type="domain" description="NodB homology" evidence="3">
    <location>
        <begin position="172"/>
        <end position="371"/>
    </location>
</feature>
<name>A0A2P7V3P8_9BACL</name>
<evidence type="ECO:0000259" key="3">
    <source>
        <dbReference type="PROSITE" id="PS51677"/>
    </source>
</evidence>
<dbReference type="RefSeq" id="WP_106839888.1">
    <property type="nucleotide sequence ID" value="NZ_JBCNIW010000053.1"/>
</dbReference>
<dbReference type="PROSITE" id="PS51677">
    <property type="entry name" value="NODB"/>
    <property type="match status" value="1"/>
</dbReference>
<dbReference type="AlphaFoldDB" id="A0A2P7V3P8"/>
<reference evidence="4 5" key="1">
    <citation type="submission" date="2018-03" db="EMBL/GenBank/DDBJ databases">
        <title>Brevisbacillus phylogenomics.</title>
        <authorList>
            <person name="Dunlap C."/>
        </authorList>
    </citation>
    <scope>NUCLEOTIDE SEQUENCE [LARGE SCALE GENOMIC DNA]</scope>
    <source>
        <strain evidence="4 5">NRRL NRS-1210</strain>
    </source>
</reference>
<dbReference type="GO" id="GO:0005576">
    <property type="term" value="C:extracellular region"/>
    <property type="evidence" value="ECO:0007669"/>
    <property type="project" value="UniProtKB-SubCell"/>
</dbReference>
<accession>A0A2P7V3P8</accession>
<dbReference type="Pfam" id="PF01522">
    <property type="entry name" value="Polysacc_deac_1"/>
    <property type="match status" value="1"/>
</dbReference>
<dbReference type="InterPro" id="IPR002509">
    <property type="entry name" value="NODB_dom"/>
</dbReference>
<dbReference type="SUPFAM" id="SSF88713">
    <property type="entry name" value="Glycoside hydrolase/deacetylase"/>
    <property type="match status" value="1"/>
</dbReference>
<keyword evidence="5" id="KW-1185">Reference proteome</keyword>
<dbReference type="InterPro" id="IPR051398">
    <property type="entry name" value="Polysacch_Deacetylase"/>
</dbReference>
<dbReference type="PANTHER" id="PTHR34216:SF3">
    <property type="entry name" value="POLY-BETA-1,6-N-ACETYL-D-GLUCOSAMINE N-DEACETYLASE"/>
    <property type="match status" value="1"/>
</dbReference>
<dbReference type="GO" id="GO:0016810">
    <property type="term" value="F:hydrolase activity, acting on carbon-nitrogen (but not peptide) bonds"/>
    <property type="evidence" value="ECO:0007669"/>
    <property type="project" value="InterPro"/>
</dbReference>
<evidence type="ECO:0000313" key="4">
    <source>
        <dbReference type="EMBL" id="PSJ93831.1"/>
    </source>
</evidence>
<dbReference type="EMBL" id="PXZM01000026">
    <property type="protein sequence ID" value="PSJ93831.1"/>
    <property type="molecule type" value="Genomic_DNA"/>
</dbReference>
<dbReference type="GO" id="GO:0005975">
    <property type="term" value="P:carbohydrate metabolic process"/>
    <property type="evidence" value="ECO:0007669"/>
    <property type="project" value="InterPro"/>
</dbReference>
<sequence>MAWSISRNRKNIESLAKLQRSFKKGQIVDPCSDSSAWYKAYGTGTVTFPDGKLRILSAGTDVAARRGCQFNLSGAKTLKIRFYLDNHTDMYDIQFYFSNDTTYTDYLTYSIRFWRLSAGWNEHIIDANKLVVRGGGSLTREIVSMQIRVLAYEGKTASATFDPIIRDESQRGKVIFMFDDGWDSQYTEAFKYMSKYSMPGVIAVIPTRVGTPYYVTMAQLKEIYSYGWDLANHTQNHLDLATLSNPMIIEQEILLGEAWLNANGFSRASNIVAYPFGSYDNRVLLAMQSRRAGRIVMDDTVTQPPPDKRLIKIQRADYTAAPDKLIGFIDEAANLGGVCLYLFHKIVSGAAVDNLEYNVDFFKQVVDYAYSRRADIDTVTFSDWLDSCGL</sequence>
<dbReference type="InterPro" id="IPR011330">
    <property type="entry name" value="Glyco_hydro/deAcase_b/a-brl"/>
</dbReference>
<comment type="caution">
    <text evidence="4">The sequence shown here is derived from an EMBL/GenBank/DDBJ whole genome shotgun (WGS) entry which is preliminary data.</text>
</comment>